<comment type="caution">
    <text evidence="2">The sequence shown here is derived from an EMBL/GenBank/DDBJ whole genome shotgun (WGS) entry which is preliminary data.</text>
</comment>
<reference evidence="2 3" key="1">
    <citation type="submission" date="2024-09" db="EMBL/GenBank/DDBJ databases">
        <authorList>
            <person name="Sun Q."/>
            <person name="Mori K."/>
        </authorList>
    </citation>
    <scope>NUCLEOTIDE SEQUENCE [LARGE SCALE GENOMIC DNA]</scope>
    <source>
        <strain evidence="2 3">CCM 7904</strain>
    </source>
</reference>
<evidence type="ECO:0000256" key="1">
    <source>
        <dbReference type="SAM" id="Phobius"/>
    </source>
</evidence>
<evidence type="ECO:0000313" key="2">
    <source>
        <dbReference type="EMBL" id="MFC0202482.1"/>
    </source>
</evidence>
<dbReference type="RefSeq" id="WP_265508796.1">
    <property type="nucleotide sequence ID" value="NZ_JAOTBE010000114.1"/>
</dbReference>
<keyword evidence="1" id="KW-0472">Membrane</keyword>
<name>A0ABV6CP19_9RHOB</name>
<feature type="transmembrane region" description="Helical" evidence="1">
    <location>
        <begin position="28"/>
        <end position="47"/>
    </location>
</feature>
<sequence length="49" mass="5475">MTQFWTTITLILVLSTIGLTYEIAAGRVLAPFFGTWLVIWSFVIATIPT</sequence>
<gene>
    <name evidence="2" type="ORF">ACFFIZ_19760</name>
</gene>
<protein>
    <submittedName>
        <fullName evidence="2">Uncharacterized protein</fullName>
    </submittedName>
</protein>
<proteinExistence type="predicted"/>
<keyword evidence="1" id="KW-0812">Transmembrane</keyword>
<dbReference type="EMBL" id="JBHLWQ010000191">
    <property type="protein sequence ID" value="MFC0202482.1"/>
    <property type="molecule type" value="Genomic_DNA"/>
</dbReference>
<evidence type="ECO:0000313" key="3">
    <source>
        <dbReference type="Proteomes" id="UP001589795"/>
    </source>
</evidence>
<keyword evidence="1" id="KW-1133">Transmembrane helix</keyword>
<keyword evidence="3" id="KW-1185">Reference proteome</keyword>
<dbReference type="Proteomes" id="UP001589795">
    <property type="component" value="Unassembled WGS sequence"/>
</dbReference>
<accession>A0ABV6CP19</accession>
<organism evidence="2 3">
    <name type="scientific">Paracoccus rhizosphaerae</name>
    <dbReference type="NCBI Taxonomy" id="1133347"/>
    <lineage>
        <taxon>Bacteria</taxon>
        <taxon>Pseudomonadati</taxon>
        <taxon>Pseudomonadota</taxon>
        <taxon>Alphaproteobacteria</taxon>
        <taxon>Rhodobacterales</taxon>
        <taxon>Paracoccaceae</taxon>
        <taxon>Paracoccus</taxon>
    </lineage>
</organism>